<protein>
    <recommendedName>
        <fullName evidence="2">TMEM131 second Ig-like domain-containing protein</fullName>
    </recommendedName>
</protein>
<reference evidence="3 4" key="1">
    <citation type="submission" date="2019-07" db="EMBL/GenBank/DDBJ databases">
        <title>Genomes of Cafeteria roenbergensis.</title>
        <authorList>
            <person name="Fischer M.G."/>
            <person name="Hackl T."/>
            <person name="Roman M."/>
        </authorList>
    </citation>
    <scope>NUCLEOTIDE SEQUENCE [LARGE SCALE GENOMIC DNA]</scope>
    <source>
        <strain evidence="3 4">BVI</strain>
    </source>
</reference>
<proteinExistence type="predicted"/>
<keyword evidence="4" id="KW-1185">Reference proteome</keyword>
<dbReference type="InterPro" id="IPR039877">
    <property type="entry name" value="TMEM131-like"/>
</dbReference>
<feature type="region of interest" description="Disordered" evidence="1">
    <location>
        <begin position="499"/>
        <end position="522"/>
    </location>
</feature>
<dbReference type="Pfam" id="PF24495">
    <property type="entry name" value="Ig_TMEM131_2"/>
    <property type="match status" value="1"/>
</dbReference>
<comment type="caution">
    <text evidence="3">The sequence shown here is derived from an EMBL/GenBank/DDBJ whole genome shotgun (WGS) entry which is preliminary data.</text>
</comment>
<feature type="region of interest" description="Disordered" evidence="1">
    <location>
        <begin position="1144"/>
        <end position="1261"/>
    </location>
</feature>
<feature type="region of interest" description="Disordered" evidence="1">
    <location>
        <begin position="824"/>
        <end position="914"/>
    </location>
</feature>
<dbReference type="PANTHER" id="PTHR22050">
    <property type="entry name" value="RW1 PROTEIN HOMOLOG"/>
    <property type="match status" value="1"/>
</dbReference>
<feature type="region of interest" description="Disordered" evidence="1">
    <location>
        <begin position="567"/>
        <end position="610"/>
    </location>
</feature>
<feature type="region of interest" description="Disordered" evidence="1">
    <location>
        <begin position="188"/>
        <end position="217"/>
    </location>
</feature>
<evidence type="ECO:0000313" key="4">
    <source>
        <dbReference type="Proteomes" id="UP000323011"/>
    </source>
</evidence>
<dbReference type="Proteomes" id="UP000323011">
    <property type="component" value="Unassembled WGS sequence"/>
</dbReference>
<evidence type="ECO:0000259" key="2">
    <source>
        <dbReference type="Pfam" id="PF24495"/>
    </source>
</evidence>
<organism evidence="3 4">
    <name type="scientific">Cafeteria roenbergensis</name>
    <name type="common">Marine flagellate</name>
    <dbReference type="NCBI Taxonomy" id="33653"/>
    <lineage>
        <taxon>Eukaryota</taxon>
        <taxon>Sar</taxon>
        <taxon>Stramenopiles</taxon>
        <taxon>Bigyra</taxon>
        <taxon>Opalozoa</taxon>
        <taxon>Bicosoecida</taxon>
        <taxon>Cafeteriaceae</taxon>
        <taxon>Cafeteria</taxon>
    </lineage>
</organism>
<feature type="region of interest" description="Disordered" evidence="1">
    <location>
        <begin position="1751"/>
        <end position="1792"/>
    </location>
</feature>
<dbReference type="GO" id="GO:0016020">
    <property type="term" value="C:membrane"/>
    <property type="evidence" value="ECO:0007669"/>
    <property type="project" value="TreeGrafter"/>
</dbReference>
<dbReference type="InterPro" id="IPR056311">
    <property type="entry name" value="TMEM131_Ig_2"/>
</dbReference>
<gene>
    <name evidence="3" type="ORF">FNF29_07211</name>
</gene>
<feature type="compositionally biased region" description="Low complexity" evidence="1">
    <location>
        <begin position="1144"/>
        <end position="1157"/>
    </location>
</feature>
<feature type="domain" description="TMEM131 second Ig-like" evidence="2">
    <location>
        <begin position="23"/>
        <end position="68"/>
    </location>
</feature>
<feature type="compositionally biased region" description="Acidic residues" evidence="1">
    <location>
        <begin position="873"/>
        <end position="897"/>
    </location>
</feature>
<sequence>MLRLNTSLGEVFVEVEAENVPSPYRVQPNVGRRFPLGMAVQPRVKLFNPHPEPLRITQVSTVRGVVTVHPILADGAAGVVVPPMSEREVARIVASPSQPGRVADLIRIAFRDTTLVVPFDAYFARPGVLVEPGHVDAGLGSPIADGTVLGAFESSLPTLAGWAEGIGAVAHPAVVSLAAGLHGSNPGHGIRGYSRGRAPAPAAAPQSQSSGASSLGPAAFPSSAVNQALLAHADLPKHLLQQELCRASGASEPSPSSQLRTSTLSADVPTLAGVPLPDPTRPSVAWVGVSCDDGGRGGLQLHLGTARSDTACDAARHFPQGNGSDVIAQPAPAAPFCAEAKAVLGRACEPAAAVPLRAAPAAPGKPARPGGATFGASSAMGVAGSGSGGRGGGASDPLLAVLCRDAVFAGETIHRGVAVLPARLPPAALQGAWSSSAAGWGDDYQEGAAAATRVEAAIAVGSNSSSAVLANARPTVTVSATLLSGALLAAPAHLMALTAPPPLAPPRPSHGSASWPGGSSRAHDAAHASAAAWLSGPVRVALWPCALARQAAERELIMRQSADTADADAAAAEDEGGRGGGGGSSGAGRAAPCGQPGDVSGAVLPDGEAPPPGTIVRMAVLQQVRFRNTFAATLTVESVVSSSPRVVVLAAGTRSPTHRNGGTEAVTVAVLLGAESDSAIQPAWSRHCGDDVHPASSARSGASLRASPCLSPARGFALSADVPPPAAVRASLFVNASITLPASRSAGSHTGRAALHTTSLFRFPFEGVSGQITVQAARACVWDAAFFASDVREGGPSACAHPPAGLVPALRRLERRWIDLSHADPAAGRRAGGSHDGAVERDASSRSGAVTNAKELGDGRSEVEGGAGHAGSADDDLEELDEEGEEEVWEEGQEEDGASGGDGSSGGATASNRGLRYGGRVAIPAVSVHGFEESGRGIACVRTAWSHGRLRGSHLPDDGSFAASSRSPLQVALDPETGDAAELPGAGHTVSPFAALTGAAEACRARLGAWYAAARMDGCLPLGWLARQAAENSGASEPLLDRRVECLRFRPPAHNQPTGSRRGALSVPLPRSAPSWASFGDLATRRRRLLQVPLHNDGPFPLHLLRVSLRADLVRLLGLQLVGVLHGETRLDLLPPASPARMSARAAMRAEQAAAEADTGPGAEADPSFAAGGRQRPARSPSAGGRPWIRWPENPDWPAAPLRVECADTDTTEEFSSDFVPERDAAGGSAAGGSGDLSSNNNSNSNSNSGQATPADTPSGRVGAGCACDGAPRNASGIGRRAVRGAAALSLHRPRESAPRVQPSAGPRKSVAAALAEEVRCTCPKRPAAATAAGGRLRTGLHCFSAPFGQRRALTKSLRLPPRSAPSSASLLLLLDPSVEHEVQVEAADAVVLVTDWGTQAVGLRGRVVAASLNLLALVPPASLGPPPPSLRAGLNNEDLSPLQVQRMTQDALPRPRPAARNHTASQAPGDAAAAVAAEVAEAVPVAAVPAAYLGHAHMEPHAFAFVAGAAPHGSAASVRLGLVAAVSVQALLPLGREEAPPVQARSSATLLWARPLPASRCAASADGRPARLRVVLQSGGELLVLVQPGRGGSPADAGDRSVADCPVHDVATAGAPATGQRDEVRVVFGLSTGEVSVCTVVVPRFTPSVARFLGMPPPASSPIGVDPDGELGRSLTASGVAAQQGWAAWPWPEMGRAYQQQAAKVQPPAAAAGAGVSGAMWHAHAASCAEADETRDRIALLASHLGAAATAAAAAAPRPPKSQSKPSLPSTPSSPPEATLAATRRAAEVLG</sequence>
<feature type="compositionally biased region" description="Pro residues" evidence="1">
    <location>
        <begin position="499"/>
        <end position="508"/>
    </location>
</feature>
<dbReference type="PANTHER" id="PTHR22050:SF0">
    <property type="entry name" value="TRANSMEMBRANE PROTEIN 131 HOMOLOG"/>
    <property type="match status" value="1"/>
</dbReference>
<accession>A0A5A8C3M6</accession>
<feature type="compositionally biased region" description="Low complexity" evidence="1">
    <location>
        <begin position="1236"/>
        <end position="1250"/>
    </location>
</feature>
<evidence type="ECO:0000256" key="1">
    <source>
        <dbReference type="SAM" id="MobiDB-lite"/>
    </source>
</evidence>
<feature type="compositionally biased region" description="Acidic residues" evidence="1">
    <location>
        <begin position="1207"/>
        <end position="1216"/>
    </location>
</feature>
<evidence type="ECO:0000313" key="3">
    <source>
        <dbReference type="EMBL" id="KAA0147656.1"/>
    </source>
</evidence>
<name>A0A5A8C3M6_CAFRO</name>
<feature type="compositionally biased region" description="Low complexity" evidence="1">
    <location>
        <begin position="198"/>
        <end position="217"/>
    </location>
</feature>
<dbReference type="EMBL" id="VLTN01000063">
    <property type="protein sequence ID" value="KAA0147656.1"/>
    <property type="molecule type" value="Genomic_DNA"/>
</dbReference>